<comment type="caution">
    <text evidence="2">The sequence shown here is derived from an EMBL/GenBank/DDBJ whole genome shotgun (WGS) entry which is preliminary data.</text>
</comment>
<evidence type="ECO:0000313" key="2">
    <source>
        <dbReference type="EMBL" id="GIH95278.1"/>
    </source>
</evidence>
<evidence type="ECO:0000256" key="1">
    <source>
        <dbReference type="SAM" id="Phobius"/>
    </source>
</evidence>
<reference evidence="2 3" key="1">
    <citation type="submission" date="2021-01" db="EMBL/GenBank/DDBJ databases">
        <title>Whole genome shotgun sequence of Planobispora siamensis NBRC 107568.</title>
        <authorList>
            <person name="Komaki H."/>
            <person name="Tamura T."/>
        </authorList>
    </citation>
    <scope>NUCLEOTIDE SEQUENCE [LARGE SCALE GENOMIC DNA]</scope>
    <source>
        <strain evidence="2 3">NBRC 107568</strain>
    </source>
</reference>
<feature type="transmembrane region" description="Helical" evidence="1">
    <location>
        <begin position="266"/>
        <end position="287"/>
    </location>
</feature>
<feature type="transmembrane region" description="Helical" evidence="1">
    <location>
        <begin position="145"/>
        <end position="166"/>
    </location>
</feature>
<name>A0A8J3STE1_9ACTN</name>
<feature type="transmembrane region" description="Helical" evidence="1">
    <location>
        <begin position="172"/>
        <end position="190"/>
    </location>
</feature>
<protein>
    <submittedName>
        <fullName evidence="2">Uncharacterized protein</fullName>
    </submittedName>
</protein>
<dbReference type="EMBL" id="BOOJ01000052">
    <property type="protein sequence ID" value="GIH95278.1"/>
    <property type="molecule type" value="Genomic_DNA"/>
</dbReference>
<feature type="transmembrane region" description="Helical" evidence="1">
    <location>
        <begin position="50"/>
        <end position="67"/>
    </location>
</feature>
<proteinExistence type="predicted"/>
<dbReference type="InterPro" id="IPR007404">
    <property type="entry name" value="YdjM-like"/>
</dbReference>
<keyword evidence="1" id="KW-0472">Membrane</keyword>
<keyword evidence="1" id="KW-1133">Transmembrane helix</keyword>
<evidence type="ECO:0000313" key="3">
    <source>
        <dbReference type="Proteomes" id="UP000619788"/>
    </source>
</evidence>
<feature type="transmembrane region" description="Helical" evidence="1">
    <location>
        <begin position="102"/>
        <end position="124"/>
    </location>
</feature>
<keyword evidence="1" id="KW-0812">Transmembrane</keyword>
<dbReference type="AlphaFoldDB" id="A0A8J3STE1"/>
<organism evidence="2 3">
    <name type="scientific">Planobispora siamensis</name>
    <dbReference type="NCBI Taxonomy" id="936338"/>
    <lineage>
        <taxon>Bacteria</taxon>
        <taxon>Bacillati</taxon>
        <taxon>Actinomycetota</taxon>
        <taxon>Actinomycetes</taxon>
        <taxon>Streptosporangiales</taxon>
        <taxon>Streptosporangiaceae</taxon>
        <taxon>Planobispora</taxon>
    </lineage>
</organism>
<gene>
    <name evidence="2" type="ORF">Psi01_59080</name>
</gene>
<keyword evidence="3" id="KW-1185">Reference proteome</keyword>
<dbReference type="RefSeq" id="WP_204067378.1">
    <property type="nucleotide sequence ID" value="NZ_BOOJ01000052.1"/>
</dbReference>
<dbReference type="Pfam" id="PF04307">
    <property type="entry name" value="YdjM"/>
    <property type="match status" value="1"/>
</dbReference>
<sequence>MMGRNHMYSGLAVGVAAGVVLDLPAAPLAVGAIVCAGAAVLPDIDHPDATMAKTFGPVTGLLAWIVNRLSGGHRNGTHSGIGIAILSAATFAVFALHTRNPLMLLAGLSITATLAGSGLLAWIFTPATRGRGRTPKRAYKSAWGGPAAAAFMVAAALVFVVAALLWPTQVGMGGVAVLLVLTMAAAIRTLRIKGWVDDALPLPIAWWVLHEGIDVSALPYLIVAGAVVHVAGDMITKGGCPWGWPFSQANRGPQLIATNGIVERRVIVPILLTATVLLLAWESGIIAKALRTP</sequence>
<dbReference type="Proteomes" id="UP000619788">
    <property type="component" value="Unassembled WGS sequence"/>
</dbReference>
<feature type="transmembrane region" description="Helical" evidence="1">
    <location>
        <begin position="79"/>
        <end position="96"/>
    </location>
</feature>
<accession>A0A8J3STE1</accession>